<gene>
    <name evidence="1" type="ORF">SVIM_LOCUS211236</name>
</gene>
<protein>
    <submittedName>
        <fullName evidence="1">Uncharacterized protein</fullName>
    </submittedName>
</protein>
<reference evidence="1" key="1">
    <citation type="submission" date="2019-03" db="EMBL/GenBank/DDBJ databases">
        <authorList>
            <person name="Mank J."/>
            <person name="Almeida P."/>
        </authorList>
    </citation>
    <scope>NUCLEOTIDE SEQUENCE</scope>
    <source>
        <strain evidence="1">78183</strain>
    </source>
</reference>
<dbReference type="EMBL" id="CAADRP010001446">
    <property type="protein sequence ID" value="VFU38573.1"/>
    <property type="molecule type" value="Genomic_DNA"/>
</dbReference>
<organism evidence="1">
    <name type="scientific">Salix viminalis</name>
    <name type="common">Common osier</name>
    <name type="synonym">Basket willow</name>
    <dbReference type="NCBI Taxonomy" id="40686"/>
    <lineage>
        <taxon>Eukaryota</taxon>
        <taxon>Viridiplantae</taxon>
        <taxon>Streptophyta</taxon>
        <taxon>Embryophyta</taxon>
        <taxon>Tracheophyta</taxon>
        <taxon>Spermatophyta</taxon>
        <taxon>Magnoliopsida</taxon>
        <taxon>eudicotyledons</taxon>
        <taxon>Gunneridae</taxon>
        <taxon>Pentapetalae</taxon>
        <taxon>rosids</taxon>
        <taxon>fabids</taxon>
        <taxon>Malpighiales</taxon>
        <taxon>Salicaceae</taxon>
        <taxon>Saliceae</taxon>
        <taxon>Salix</taxon>
    </lineage>
</organism>
<sequence>MIFEWWACNLSYEECPTDKQGKMTSDMPPGMPAKNFAVLNYDDCVMEAAQKKVVQELQESNFQYRRSRQQPDLAIDSSIGSGLRLTLAQSSPLIPSSGSVIALHQFAPSSPQLPLHLYLPCNQLPCDNAGGGRFGPSLLSAQQTKGFALGSHQFSGMDHVNVSSRAEGSASASITTAFPADPAQNGLFSIH</sequence>
<proteinExistence type="predicted"/>
<accession>A0A6N2LCR8</accession>
<evidence type="ECO:0000313" key="1">
    <source>
        <dbReference type="EMBL" id="VFU38573.1"/>
    </source>
</evidence>
<dbReference type="AlphaFoldDB" id="A0A6N2LCR8"/>
<name>A0A6N2LCR8_SALVM</name>